<proteinExistence type="predicted"/>
<protein>
    <submittedName>
        <fullName evidence="1">Uncharacterized protein</fullName>
    </submittedName>
</protein>
<sequence>MGGHLATHGLLAGCTACAATVDVQQEARVDHRVGVCGQRDRLGVRAGERVRR</sequence>
<organism evidence="1 2">
    <name type="scientific">Goekera deserti</name>
    <dbReference type="NCBI Taxonomy" id="2497753"/>
    <lineage>
        <taxon>Bacteria</taxon>
        <taxon>Bacillati</taxon>
        <taxon>Actinomycetota</taxon>
        <taxon>Actinomycetes</taxon>
        <taxon>Geodermatophilales</taxon>
        <taxon>Geodermatophilaceae</taxon>
        <taxon>Goekera</taxon>
    </lineage>
</organism>
<name>A0A7K3WJ23_9ACTN</name>
<dbReference type="RefSeq" id="WP_162393497.1">
    <property type="nucleotide sequence ID" value="NZ_JAABOZ010000010.1"/>
</dbReference>
<comment type="caution">
    <text evidence="1">The sequence shown here is derived from an EMBL/GenBank/DDBJ whole genome shotgun (WGS) entry which is preliminary data.</text>
</comment>
<dbReference type="AlphaFoldDB" id="A0A7K3WJ23"/>
<reference evidence="1 2" key="1">
    <citation type="submission" date="2020-02" db="EMBL/GenBank/DDBJ databases">
        <title>The whole genome sequence of CPCC 205119.</title>
        <authorList>
            <person name="Jiang Z."/>
        </authorList>
    </citation>
    <scope>NUCLEOTIDE SEQUENCE [LARGE SCALE GENOMIC DNA]</scope>
    <source>
        <strain evidence="1 2">CPCC 205119</strain>
    </source>
</reference>
<evidence type="ECO:0000313" key="2">
    <source>
        <dbReference type="Proteomes" id="UP000470470"/>
    </source>
</evidence>
<dbReference type="Proteomes" id="UP000470470">
    <property type="component" value="Unassembled WGS sequence"/>
</dbReference>
<accession>A0A7K3WJ23</accession>
<evidence type="ECO:0000313" key="1">
    <source>
        <dbReference type="EMBL" id="NEL55720.1"/>
    </source>
</evidence>
<keyword evidence="2" id="KW-1185">Reference proteome</keyword>
<dbReference type="EMBL" id="JAAGWK010000025">
    <property type="protein sequence ID" value="NEL55720.1"/>
    <property type="molecule type" value="Genomic_DNA"/>
</dbReference>
<gene>
    <name evidence="1" type="ORF">G1H19_17195</name>
</gene>